<feature type="compositionally biased region" description="Polar residues" evidence="1">
    <location>
        <begin position="33"/>
        <end position="44"/>
    </location>
</feature>
<dbReference type="InterPro" id="IPR018929">
    <property type="entry name" value="DUF2510"/>
</dbReference>
<protein>
    <submittedName>
        <fullName evidence="4">Protein of uncharacterized function (DUF2510)</fullName>
    </submittedName>
</protein>
<dbReference type="STRING" id="1219011.GCA_001895045_02931"/>
<dbReference type="Pfam" id="PF10708">
    <property type="entry name" value="DUF2510"/>
    <property type="match status" value="1"/>
</dbReference>
<dbReference type="Proteomes" id="UP000249091">
    <property type="component" value="Chromosome 1"/>
</dbReference>
<feature type="transmembrane region" description="Helical" evidence="2">
    <location>
        <begin position="61"/>
        <end position="80"/>
    </location>
</feature>
<keyword evidence="5" id="KW-1185">Reference proteome</keyword>
<evidence type="ECO:0000313" key="4">
    <source>
        <dbReference type="EMBL" id="SQI30999.1"/>
    </source>
</evidence>
<dbReference type="RefSeq" id="WP_111731599.1">
    <property type="nucleotide sequence ID" value="NZ_JAFBBL010000001.1"/>
</dbReference>
<organism evidence="4 5">
    <name type="scientific">Rhodococcus coprophilus</name>
    <dbReference type="NCBI Taxonomy" id="38310"/>
    <lineage>
        <taxon>Bacteria</taxon>
        <taxon>Bacillati</taxon>
        <taxon>Actinomycetota</taxon>
        <taxon>Actinomycetes</taxon>
        <taxon>Mycobacteriales</taxon>
        <taxon>Nocardiaceae</taxon>
        <taxon>Rhodococcus</taxon>
    </lineage>
</organism>
<accession>A0A2X4TX96</accession>
<dbReference type="AlphaFoldDB" id="A0A2X4TX96"/>
<keyword evidence="2" id="KW-0472">Membrane</keyword>
<name>A0A2X4TX96_9NOCA</name>
<dbReference type="KEGG" id="rcr:NCTC10994_01838"/>
<dbReference type="EMBL" id="LS483468">
    <property type="protein sequence ID" value="SQI30999.1"/>
    <property type="molecule type" value="Genomic_DNA"/>
</dbReference>
<evidence type="ECO:0000256" key="2">
    <source>
        <dbReference type="SAM" id="Phobius"/>
    </source>
</evidence>
<keyword evidence="2" id="KW-1133">Transmembrane helix</keyword>
<feature type="compositionally biased region" description="Basic and acidic residues" evidence="1">
    <location>
        <begin position="83"/>
        <end position="93"/>
    </location>
</feature>
<feature type="compositionally biased region" description="Low complexity" evidence="1">
    <location>
        <begin position="94"/>
        <end position="122"/>
    </location>
</feature>
<reference evidence="4 5" key="1">
    <citation type="submission" date="2018-06" db="EMBL/GenBank/DDBJ databases">
        <authorList>
            <consortium name="Pathogen Informatics"/>
            <person name="Doyle S."/>
        </authorList>
    </citation>
    <scope>NUCLEOTIDE SEQUENCE [LARGE SCALE GENOMIC DNA]</scope>
    <source>
        <strain evidence="4 5">NCTC10994</strain>
    </source>
</reference>
<gene>
    <name evidence="4" type="ORF">NCTC10994_01838</name>
</gene>
<feature type="domain" description="DUF2510" evidence="3">
    <location>
        <begin position="5"/>
        <end position="38"/>
    </location>
</feature>
<feature type="region of interest" description="Disordered" evidence="1">
    <location>
        <begin position="83"/>
        <end position="142"/>
    </location>
</feature>
<evidence type="ECO:0000313" key="5">
    <source>
        <dbReference type="Proteomes" id="UP000249091"/>
    </source>
</evidence>
<feature type="compositionally biased region" description="Pro residues" evidence="1">
    <location>
        <begin position="180"/>
        <end position="206"/>
    </location>
</feature>
<sequence>MNPPAGWHPDPYDPSIDRFWDGNQWTDRIRPRGTQTPAQGSAAATQGGDPSRGKGKKHRKWPWIVAVILVGFIAFGAIFGEDETRNPESDQTRTSDSVTPSASATAPQTTTSPPVTSTVPASQAPGTSERMSEFTPAPTSAASLEFSCSDAAWRESMGAEGDRLCGAPWTPPTRAQTPEYTPPPPAPEYTPPPPAPEYTPPPPAPPEQSGGTVHPGSFCSTPGAVGITVKGVPMVCAPGSDGRDRWQSGN</sequence>
<proteinExistence type="predicted"/>
<evidence type="ECO:0000256" key="1">
    <source>
        <dbReference type="SAM" id="MobiDB-lite"/>
    </source>
</evidence>
<keyword evidence="2" id="KW-0812">Transmembrane</keyword>
<evidence type="ECO:0000259" key="3">
    <source>
        <dbReference type="Pfam" id="PF10708"/>
    </source>
</evidence>
<feature type="region of interest" description="Disordered" evidence="1">
    <location>
        <begin position="1"/>
        <end position="58"/>
    </location>
</feature>
<feature type="region of interest" description="Disordered" evidence="1">
    <location>
        <begin position="156"/>
        <end position="224"/>
    </location>
</feature>